<accession>A0A9Q0BKV7</accession>
<keyword evidence="2" id="KW-1185">Reference proteome</keyword>
<dbReference type="EMBL" id="JAMKOV010000028">
    <property type="protein sequence ID" value="KAI8035932.1"/>
    <property type="molecule type" value="Genomic_DNA"/>
</dbReference>
<reference evidence="1" key="1">
    <citation type="journal article" date="2023" name="Genome Biol. Evol.">
        <title>Long-read-based Genome Assembly of Drosophila gunungcola Reveals Fewer Chemosensory Genes in Flower-breeding Species.</title>
        <authorList>
            <person name="Negi A."/>
            <person name="Liao B.Y."/>
            <person name="Yeh S.D."/>
        </authorList>
    </citation>
    <scope>NUCLEOTIDE SEQUENCE</scope>
    <source>
        <strain evidence="1">Sukarami</strain>
    </source>
</reference>
<name>A0A9Q0BKV7_9MUSC</name>
<dbReference type="AlphaFoldDB" id="A0A9Q0BKV7"/>
<comment type="caution">
    <text evidence="1">The sequence shown here is derived from an EMBL/GenBank/DDBJ whole genome shotgun (WGS) entry which is preliminary data.</text>
</comment>
<sequence length="73" mass="8452">RTLFSSLRALRLKRGHVPLQLFFSAGSILSQFKSNFSYLPTDFPRIWIQMTNCPRTRALLRALPLEQLICLSD</sequence>
<dbReference type="Proteomes" id="UP001059596">
    <property type="component" value="Unassembled WGS sequence"/>
</dbReference>
<proteinExistence type="predicted"/>
<organism evidence="1 2">
    <name type="scientific">Drosophila gunungcola</name>
    <name type="common">fruit fly</name>
    <dbReference type="NCBI Taxonomy" id="103775"/>
    <lineage>
        <taxon>Eukaryota</taxon>
        <taxon>Metazoa</taxon>
        <taxon>Ecdysozoa</taxon>
        <taxon>Arthropoda</taxon>
        <taxon>Hexapoda</taxon>
        <taxon>Insecta</taxon>
        <taxon>Pterygota</taxon>
        <taxon>Neoptera</taxon>
        <taxon>Endopterygota</taxon>
        <taxon>Diptera</taxon>
        <taxon>Brachycera</taxon>
        <taxon>Muscomorpha</taxon>
        <taxon>Ephydroidea</taxon>
        <taxon>Drosophilidae</taxon>
        <taxon>Drosophila</taxon>
        <taxon>Sophophora</taxon>
    </lineage>
</organism>
<evidence type="ECO:0000313" key="2">
    <source>
        <dbReference type="Proteomes" id="UP001059596"/>
    </source>
</evidence>
<protein>
    <submittedName>
        <fullName evidence="1">Uncharacterized protein</fullName>
    </submittedName>
</protein>
<feature type="non-terminal residue" evidence="1">
    <location>
        <position position="1"/>
    </location>
</feature>
<gene>
    <name evidence="1" type="ORF">M5D96_011363</name>
</gene>
<evidence type="ECO:0000313" key="1">
    <source>
        <dbReference type="EMBL" id="KAI8035932.1"/>
    </source>
</evidence>